<dbReference type="SUPFAM" id="SSF51445">
    <property type="entry name" value="(Trans)glycosidases"/>
    <property type="match status" value="1"/>
</dbReference>
<dbReference type="Gene3D" id="3.20.20.80">
    <property type="entry name" value="Glycosidases"/>
    <property type="match status" value="1"/>
</dbReference>
<dbReference type="VEuPathDB" id="FungiDB:SAPIO_CDS1550"/>
<feature type="signal peptide" evidence="1">
    <location>
        <begin position="1"/>
        <end position="29"/>
    </location>
</feature>
<dbReference type="GO" id="GO:0071966">
    <property type="term" value="P:fungal-type cell wall polysaccharide metabolic process"/>
    <property type="evidence" value="ECO:0007669"/>
    <property type="project" value="TreeGrafter"/>
</dbReference>
<feature type="chain" id="PRO_5001775634" description="Asl1-like glycosyl hydrolase catalytic domain-containing protein" evidence="1">
    <location>
        <begin position="30"/>
        <end position="342"/>
    </location>
</feature>
<dbReference type="InterPro" id="IPR017853">
    <property type="entry name" value="GH"/>
</dbReference>
<evidence type="ECO:0000313" key="4">
    <source>
        <dbReference type="Proteomes" id="UP000028545"/>
    </source>
</evidence>
<gene>
    <name evidence="3" type="ORF">SAPIO_CDS1550</name>
</gene>
<dbReference type="PANTHER" id="PTHR34154:SF3">
    <property type="entry name" value="ALKALI-SENSITIVE LINKAGE PROTEIN 1"/>
    <property type="match status" value="1"/>
</dbReference>
<dbReference type="FunFam" id="3.20.20.80:FF:000207">
    <property type="entry name" value="Glycoside hydrolase family 128 protein"/>
    <property type="match status" value="1"/>
</dbReference>
<dbReference type="HOGENOM" id="CLU_040908_3_2_1"/>
<evidence type="ECO:0000256" key="1">
    <source>
        <dbReference type="SAM" id="SignalP"/>
    </source>
</evidence>
<proteinExistence type="predicted"/>
<dbReference type="EMBL" id="JOWA01000066">
    <property type="protein sequence ID" value="KEZ45752.1"/>
    <property type="molecule type" value="Genomic_DNA"/>
</dbReference>
<dbReference type="AlphaFoldDB" id="A0A084GEJ0"/>
<reference evidence="3 4" key="1">
    <citation type="journal article" date="2014" name="Genome Announc.">
        <title>Draft genome sequence of the pathogenic fungus Scedosporium apiospermum.</title>
        <authorList>
            <person name="Vandeputte P."/>
            <person name="Ghamrawi S."/>
            <person name="Rechenmann M."/>
            <person name="Iltis A."/>
            <person name="Giraud S."/>
            <person name="Fleury M."/>
            <person name="Thornton C."/>
            <person name="Delhaes L."/>
            <person name="Meyer W."/>
            <person name="Papon N."/>
            <person name="Bouchara J.P."/>
        </authorList>
    </citation>
    <scope>NUCLEOTIDE SEQUENCE [LARGE SCALE GENOMIC DNA]</scope>
    <source>
        <strain evidence="3 4">IHEM 14462</strain>
    </source>
</reference>
<feature type="domain" description="Asl1-like glycosyl hydrolase catalytic" evidence="2">
    <location>
        <begin position="38"/>
        <end position="293"/>
    </location>
</feature>
<dbReference type="Pfam" id="PF11790">
    <property type="entry name" value="Glyco_hydro_cc"/>
    <property type="match status" value="1"/>
</dbReference>
<dbReference type="KEGG" id="sapo:SAPIO_CDS1550"/>
<comment type="caution">
    <text evidence="3">The sequence shown here is derived from an EMBL/GenBank/DDBJ whole genome shotgun (WGS) entry which is preliminary data.</text>
</comment>
<name>A0A084GEJ0_PSEDA</name>
<dbReference type="GeneID" id="27720622"/>
<dbReference type="Proteomes" id="UP000028545">
    <property type="component" value="Unassembled WGS sequence"/>
</dbReference>
<keyword evidence="1" id="KW-0732">Signal</keyword>
<accession>A0A084GEJ0</accession>
<dbReference type="OrthoDB" id="43654at2759"/>
<dbReference type="OMA" id="WYDNFAG"/>
<dbReference type="RefSeq" id="XP_016645551.1">
    <property type="nucleotide sequence ID" value="XM_016784794.1"/>
</dbReference>
<dbReference type="GO" id="GO:0009277">
    <property type="term" value="C:fungal-type cell wall"/>
    <property type="evidence" value="ECO:0007669"/>
    <property type="project" value="TreeGrafter"/>
</dbReference>
<evidence type="ECO:0000259" key="2">
    <source>
        <dbReference type="Pfam" id="PF11790"/>
    </source>
</evidence>
<keyword evidence="4" id="KW-1185">Reference proteome</keyword>
<dbReference type="InterPro" id="IPR053183">
    <property type="entry name" value="ASL1"/>
</dbReference>
<dbReference type="InterPro" id="IPR024655">
    <property type="entry name" value="Asl1_glyco_hydro_catalytic"/>
</dbReference>
<sequence>MLLQHLLPSSTTLLALLLALSSLPTPTTSTRSPKRGLVFISQPQHPEDNAVWVQKGSSLTWYYNYRDTPSTAFAGIPQDRFEFVPMMWGVDQEHPEATTFLDKVKAMLDDSVNITHALSFNEPDGTIASGGSDLSPKLAARAWVKNFEPLRELGVKVGLPACTGAANGLEWLRNFLDACAELVSEGAEKKRNCTYDFLPVHWYGDFDGMASHVAERMAVFPKIPIWVSEYALPHEDLPATQRFFNISATWLDNETIVERYAYFGAFRSTESNVGPNPVFLNRDGALTDIGSWYLGGNATGVDPQSGEGGAGSLRASLGLMVLGIVAWAPALWGGLFDEDYGY</sequence>
<dbReference type="PANTHER" id="PTHR34154">
    <property type="entry name" value="ALKALI-SENSITIVE LINKAGE PROTEIN 1"/>
    <property type="match status" value="1"/>
</dbReference>
<organism evidence="3 4">
    <name type="scientific">Pseudallescheria apiosperma</name>
    <name type="common">Scedosporium apiospermum</name>
    <dbReference type="NCBI Taxonomy" id="563466"/>
    <lineage>
        <taxon>Eukaryota</taxon>
        <taxon>Fungi</taxon>
        <taxon>Dikarya</taxon>
        <taxon>Ascomycota</taxon>
        <taxon>Pezizomycotina</taxon>
        <taxon>Sordariomycetes</taxon>
        <taxon>Hypocreomycetidae</taxon>
        <taxon>Microascales</taxon>
        <taxon>Microascaceae</taxon>
        <taxon>Scedosporium</taxon>
    </lineage>
</organism>
<protein>
    <recommendedName>
        <fullName evidence="2">Asl1-like glycosyl hydrolase catalytic domain-containing protein</fullName>
    </recommendedName>
</protein>
<evidence type="ECO:0000313" key="3">
    <source>
        <dbReference type="EMBL" id="KEZ45752.1"/>
    </source>
</evidence>